<dbReference type="SUPFAM" id="SSF48208">
    <property type="entry name" value="Six-hairpin glycosidases"/>
    <property type="match status" value="1"/>
</dbReference>
<protein>
    <submittedName>
        <fullName evidence="3">AGE family epimerase/isomerase</fullName>
    </submittedName>
</protein>
<dbReference type="EMBL" id="CP063169">
    <property type="protein sequence ID" value="QOR71210.1"/>
    <property type="molecule type" value="Genomic_DNA"/>
</dbReference>
<dbReference type="InterPro" id="IPR008928">
    <property type="entry name" value="6-hairpin_glycosidase_sf"/>
</dbReference>
<dbReference type="AlphaFoldDB" id="A0A7M1SUF0"/>
<dbReference type="InterPro" id="IPR010819">
    <property type="entry name" value="AGE/CE"/>
</dbReference>
<dbReference type="Pfam" id="PF07221">
    <property type="entry name" value="GlcNAc_2-epim"/>
    <property type="match status" value="1"/>
</dbReference>
<evidence type="ECO:0000256" key="1">
    <source>
        <dbReference type="ARBA" id="ARBA00008558"/>
    </source>
</evidence>
<dbReference type="GO" id="GO:0005975">
    <property type="term" value="P:carbohydrate metabolic process"/>
    <property type="evidence" value="ECO:0007669"/>
    <property type="project" value="InterPro"/>
</dbReference>
<evidence type="ECO:0000313" key="3">
    <source>
        <dbReference type="EMBL" id="QOR71210.1"/>
    </source>
</evidence>
<dbReference type="RefSeq" id="WP_193497875.1">
    <property type="nucleotide sequence ID" value="NZ_CP063169.1"/>
</dbReference>
<sequence>MNWLTNAAHARWLENETDALLDFASGAMVEEGFAYLSSEGEQIPAEGSQLWLTCRMIHCFALGSLLGRPGSATMVDHGLRALSGHFRDDVNGGWYAQVGPDGPMDDTKAAYAHAFVILAGASAASAGRPGGKELLEEALTVSLQRFWREDEGMVVESYDRTFTDLEDYRGVNANMHTVEAYLAAADVTGDDTWLERATRISRRVVDDFARNQSWRIPEHFDANWQPLLDYNMDSPSDPFRPAGATIGHWFEWSRLVLHVRAAWAARGVSAEDWMLEGAQALFDLGVTEGWDVDGADGFVYTVDWDGKPLVRERMHWVVTEALAAAAALYRVTGDANLAAWYQLWWEYAAVHLIDTENGSWVHELAPDNGPSATVWAGKPDTYHAVQATLIPRLPLTPVLAPALAQGLLDTH</sequence>
<reference evidence="3 4" key="1">
    <citation type="submission" date="2020-10" db="EMBL/GenBank/DDBJ databases">
        <title>Haloactinobacterium sp. RN3S43, a bacterium isolated from saline soil.</title>
        <authorList>
            <person name="Sun J.-Q."/>
        </authorList>
    </citation>
    <scope>NUCLEOTIDE SEQUENCE [LARGE SCALE GENOMIC DNA]</scope>
    <source>
        <strain evidence="3 4">RN3S43</strain>
    </source>
</reference>
<organism evidence="3 4">
    <name type="scientific">Ruania alkalisoli</name>
    <dbReference type="NCBI Taxonomy" id="2779775"/>
    <lineage>
        <taxon>Bacteria</taxon>
        <taxon>Bacillati</taxon>
        <taxon>Actinomycetota</taxon>
        <taxon>Actinomycetes</taxon>
        <taxon>Micrococcales</taxon>
        <taxon>Ruaniaceae</taxon>
        <taxon>Ruania</taxon>
    </lineage>
</organism>
<dbReference type="KEGG" id="halt:IM660_02560"/>
<accession>A0A7M1SUF0</accession>
<evidence type="ECO:0000313" key="4">
    <source>
        <dbReference type="Proteomes" id="UP000593758"/>
    </source>
</evidence>
<evidence type="ECO:0000256" key="2">
    <source>
        <dbReference type="ARBA" id="ARBA00023235"/>
    </source>
</evidence>
<proteinExistence type="inferred from homology"/>
<keyword evidence="2 3" id="KW-0413">Isomerase</keyword>
<dbReference type="Gene3D" id="1.50.10.10">
    <property type="match status" value="1"/>
</dbReference>
<gene>
    <name evidence="3" type="ORF">IM660_02560</name>
</gene>
<dbReference type="InterPro" id="IPR012341">
    <property type="entry name" value="6hp_glycosidase-like_sf"/>
</dbReference>
<dbReference type="GO" id="GO:0016853">
    <property type="term" value="F:isomerase activity"/>
    <property type="evidence" value="ECO:0007669"/>
    <property type="project" value="UniProtKB-KW"/>
</dbReference>
<comment type="similarity">
    <text evidence="1">Belongs to the N-acylglucosamine 2-epimerase family.</text>
</comment>
<dbReference type="Proteomes" id="UP000593758">
    <property type="component" value="Chromosome"/>
</dbReference>
<dbReference type="PANTHER" id="PTHR15108">
    <property type="entry name" value="N-ACYLGLUCOSAMINE-2-EPIMERASE"/>
    <property type="match status" value="1"/>
</dbReference>
<name>A0A7M1SUF0_9MICO</name>
<keyword evidence="4" id="KW-1185">Reference proteome</keyword>